<feature type="compositionally biased region" description="Acidic residues" evidence="1">
    <location>
        <begin position="381"/>
        <end position="397"/>
    </location>
</feature>
<feature type="compositionally biased region" description="Low complexity" evidence="1">
    <location>
        <begin position="477"/>
        <end position="486"/>
    </location>
</feature>
<feature type="compositionally biased region" description="Polar residues" evidence="1">
    <location>
        <begin position="444"/>
        <end position="476"/>
    </location>
</feature>
<feature type="region of interest" description="Disordered" evidence="1">
    <location>
        <begin position="573"/>
        <end position="663"/>
    </location>
</feature>
<name>A0A8H2ZXW7_9AGAM</name>
<feature type="region of interest" description="Disordered" evidence="1">
    <location>
        <begin position="339"/>
        <end position="513"/>
    </location>
</feature>
<organism evidence="2 3">
    <name type="scientific">Rhizoctonia solani</name>
    <dbReference type="NCBI Taxonomy" id="456999"/>
    <lineage>
        <taxon>Eukaryota</taxon>
        <taxon>Fungi</taxon>
        <taxon>Dikarya</taxon>
        <taxon>Basidiomycota</taxon>
        <taxon>Agaricomycotina</taxon>
        <taxon>Agaricomycetes</taxon>
        <taxon>Cantharellales</taxon>
        <taxon>Ceratobasidiaceae</taxon>
        <taxon>Rhizoctonia</taxon>
    </lineage>
</organism>
<evidence type="ECO:0000313" key="3">
    <source>
        <dbReference type="Proteomes" id="UP000663840"/>
    </source>
</evidence>
<feature type="compositionally biased region" description="Low complexity" evidence="1">
    <location>
        <begin position="339"/>
        <end position="350"/>
    </location>
</feature>
<dbReference type="Proteomes" id="UP000663840">
    <property type="component" value="Unassembled WGS sequence"/>
</dbReference>
<protein>
    <submittedName>
        <fullName evidence="2">Uncharacterized protein</fullName>
    </submittedName>
</protein>
<accession>A0A8H2ZXW7</accession>
<evidence type="ECO:0000313" key="2">
    <source>
        <dbReference type="EMBL" id="CAE6374006.1"/>
    </source>
</evidence>
<evidence type="ECO:0000256" key="1">
    <source>
        <dbReference type="SAM" id="MobiDB-lite"/>
    </source>
</evidence>
<sequence length="804" mass="91999">MNLTGKLRTPHFPYDGYPDHWGPFELHTMVPYDASLRSVEVHQYQIVVNYKPANKVVVVGFDDFSPAWPKDNDDPNSKATRRRDKYRAMAEFRALVKIKKLKHLSAEGKEQLRDVGADVSEETCREGLWIAVYGKYNHYPMFHPGDPKKKELLQVQVVVNVSGKQNERTLFIASMDARTAVRSILYFERIKLLRFMKEVSREDDHRTDLMDRTIDWFVQKMMEKYPFNDVCTPEKRDNYRGARRHTSEARHVFVCHAEWLLEHTNVHQGADKYISRVILRDWAKKAPRMREMAALEGRPGWGVWDAVWDTCDFGNHYSRERKKYKYYINLIKKEEGQGSISSRSKSRLSSAQINRANKGKGRATTADEEGHAYSWIPDPVSEYEEDDGGFSLDEDEWADRVKRPRISLGQEAGPSGTRPIHSSPSLGEREDRVSSSVSRDRYQPSPSLNVRTPSSSQNPGTIRISGTNRNSPARTPSSSMRNPSSSWRFTSQRGLSSGTTPASRRSPEMRKSAIRTLVRPAAAAEMDVIYISSDDDDIPTLATQVARSSLAPKSEVVEITDSLSENQDEFMHDVTDSEGPEDGPLQDQNDDEIPYYRRRTSVPRETVVDETPPPHAGSPTGRTGSPLADEVPDSQDDAEDFNSSDSETKYTQRPPRSPSPDTERTKMLIELNRQILEFAPLVHSRPYTPLTWKPWRCNYPNQNLKPGGDPRLGQRLPCTFEINLRHPSLEVQRLLSQHPGDAEILKHLLTEPCIFKGPTDQLVDETFQRVVELHRQEHYKYWGVKKKVEPMHGQLMAHFEPLDD</sequence>
<feature type="compositionally biased region" description="Acidic residues" evidence="1">
    <location>
        <begin position="630"/>
        <end position="642"/>
    </location>
</feature>
<comment type="caution">
    <text evidence="2">The sequence shown here is derived from an EMBL/GenBank/DDBJ whole genome shotgun (WGS) entry which is preliminary data.</text>
</comment>
<reference evidence="2" key="1">
    <citation type="submission" date="2021-01" db="EMBL/GenBank/DDBJ databases">
        <authorList>
            <person name="Kaushik A."/>
        </authorList>
    </citation>
    <scope>NUCLEOTIDE SEQUENCE</scope>
    <source>
        <strain evidence="2">AG1-1A</strain>
    </source>
</reference>
<dbReference type="AlphaFoldDB" id="A0A8H2ZXW7"/>
<feature type="compositionally biased region" description="Polar residues" evidence="1">
    <location>
        <begin position="487"/>
        <end position="503"/>
    </location>
</feature>
<feature type="compositionally biased region" description="Basic and acidic residues" evidence="1">
    <location>
        <begin position="427"/>
        <end position="442"/>
    </location>
</feature>
<gene>
    <name evidence="2" type="ORF">RDB_LOCUS20576</name>
</gene>
<proteinExistence type="predicted"/>
<dbReference type="EMBL" id="CAJMWR010000391">
    <property type="protein sequence ID" value="CAE6374006.1"/>
    <property type="molecule type" value="Genomic_DNA"/>
</dbReference>